<dbReference type="AlphaFoldDB" id="A0A0C3FEP6"/>
<dbReference type="PANTHER" id="PTHR13108">
    <property type="entry name" value="CONDENSIN COMPLEX SUBUNIT 2"/>
    <property type="match status" value="1"/>
</dbReference>
<evidence type="ECO:0000256" key="5">
    <source>
        <dbReference type="ARBA" id="ARBA00022454"/>
    </source>
</evidence>
<feature type="region of interest" description="Disordered" evidence="12">
    <location>
        <begin position="1"/>
        <end position="73"/>
    </location>
</feature>
<evidence type="ECO:0000256" key="9">
    <source>
        <dbReference type="ARBA" id="ARBA00023067"/>
    </source>
</evidence>
<comment type="function">
    <text evidence="11">Regulatory subunit of the condensin complex, a complex required for conversion of interphase chromatin into mitotic-like condense chromosomes.</text>
</comment>
<evidence type="ECO:0000256" key="1">
    <source>
        <dbReference type="ARBA" id="ARBA00004286"/>
    </source>
</evidence>
<evidence type="ECO:0000256" key="10">
    <source>
        <dbReference type="ARBA" id="ARBA00023306"/>
    </source>
</evidence>
<evidence type="ECO:0000256" key="8">
    <source>
        <dbReference type="ARBA" id="ARBA00022776"/>
    </source>
</evidence>
<evidence type="ECO:0000256" key="4">
    <source>
        <dbReference type="ARBA" id="ARBA00016065"/>
    </source>
</evidence>
<evidence type="ECO:0000256" key="6">
    <source>
        <dbReference type="ARBA" id="ARBA00022490"/>
    </source>
</evidence>
<keyword evidence="10 11" id="KW-0131">Cell cycle</keyword>
<dbReference type="FunCoup" id="A0A0C3FEP6">
    <property type="interactions" value="597"/>
</dbReference>
<feature type="compositionally biased region" description="Basic and acidic residues" evidence="12">
    <location>
        <begin position="531"/>
        <end position="544"/>
    </location>
</feature>
<name>A0A0C3FEP6_PILCF</name>
<dbReference type="STRING" id="765440.A0A0C3FEP6"/>
<keyword evidence="6" id="KW-0963">Cytoplasm</keyword>
<feature type="region of interest" description="Disordered" evidence="12">
    <location>
        <begin position="168"/>
        <end position="208"/>
    </location>
</feature>
<keyword evidence="8 11" id="KW-0498">Mitosis</keyword>
<sequence>MSDDDDADTPKAVRHALKKRLSDVYNDPDDRAPLRAVNINDDAAEKRRRRKSIKLVPAIQPEDQPEHARSKGRLLTSAAPPPVINVPLDVMSSNFEEWMKMATDNKINAANSWNFALIDYFHDMSLLRNNTDNSINFQRASCTLDGCVKIWTSRVDSVGTETGKLLSNLANEGKSGGGDNDEEEAGSDNPDGNNEGGARKRKNHRPESTLAKNAAQLRSKKLDLEFSVDPLFKKTCADFDEGGAQGLLMNHLSLGVGSDGGLRVVFDASDSMGKVEEEEEAVFEEPVEEVDLSYLRKQFLPDLDVLEAKAISHSLASFSFSKDTFTFDDTTFFRDDTRHDDFDADDFGENEPFAMEPMDIDGGAGGGEDFFTGDQAVHEDYIGNMPAPDDFGGGEGDGEQPVAGPAILPFDPRRVPNERDLVMAMTGDGDGDEGGGMMDYFDQNFLKNWAGPEHWKLRKVVRKPDASETAKPKAPREKKEAFKIDFMSPAEKDLKETAKELFAPVTKGASITLPGTSSTSASRKGGRGKKAKENEKKDDHRLPDDMHFTSRQLVTLFLKPKFSLKMRGQRVRFNENGDEVDENFWAQAAADQAAGRNVDEEGDETANGGAIPFNTQFFHDDYDDGPGFDDVFDGDGDGGAMPDVDAGEQDLLAATAGQTRRVRPEFVNYAKKAKRVDVRKLKENIWRGLDIKIAELKEPQGENEDDPMEVDDPNATDPSEARVFSSVISGLQKSYPREKMEEISTSFCFICLLHLANEQGLKLESVPDEKLPSSVFEEPSVVDEEDVAVVEKKVGNIWDLKVYRDPHATPAA</sequence>
<feature type="compositionally biased region" description="Basic and acidic residues" evidence="12">
    <location>
        <begin position="462"/>
        <end position="482"/>
    </location>
</feature>
<dbReference type="InParanoid" id="A0A0C3FEP6"/>
<evidence type="ECO:0000256" key="2">
    <source>
        <dbReference type="ARBA" id="ARBA00004496"/>
    </source>
</evidence>
<dbReference type="InterPro" id="IPR022816">
    <property type="entry name" value="Condensin_barren_su2"/>
</dbReference>
<proteinExistence type="inferred from homology"/>
<dbReference type="PIRSF" id="PIRSF017126">
    <property type="entry name" value="Condensin_H"/>
    <property type="match status" value="1"/>
</dbReference>
<evidence type="ECO:0000256" key="12">
    <source>
        <dbReference type="SAM" id="MobiDB-lite"/>
    </source>
</evidence>
<evidence type="ECO:0000256" key="3">
    <source>
        <dbReference type="ARBA" id="ARBA00009471"/>
    </source>
</evidence>
<dbReference type="GO" id="GO:0003682">
    <property type="term" value="F:chromatin binding"/>
    <property type="evidence" value="ECO:0007669"/>
    <property type="project" value="TreeGrafter"/>
</dbReference>
<comment type="subcellular location">
    <subcellularLocation>
        <location evidence="1">Chromosome</location>
    </subcellularLocation>
    <subcellularLocation>
        <location evidence="2">Cytoplasm</location>
    </subcellularLocation>
</comment>
<reference evidence="14" key="2">
    <citation type="submission" date="2015-01" db="EMBL/GenBank/DDBJ databases">
        <title>Evolutionary Origins and Diversification of the Mycorrhizal Mutualists.</title>
        <authorList>
            <consortium name="DOE Joint Genome Institute"/>
            <consortium name="Mycorrhizal Genomics Consortium"/>
            <person name="Kohler A."/>
            <person name="Kuo A."/>
            <person name="Nagy L.G."/>
            <person name="Floudas D."/>
            <person name="Copeland A."/>
            <person name="Barry K.W."/>
            <person name="Cichocki N."/>
            <person name="Veneault-Fourrey C."/>
            <person name="LaButti K."/>
            <person name="Lindquist E.A."/>
            <person name="Lipzen A."/>
            <person name="Lundell T."/>
            <person name="Morin E."/>
            <person name="Murat C."/>
            <person name="Riley R."/>
            <person name="Ohm R."/>
            <person name="Sun H."/>
            <person name="Tunlid A."/>
            <person name="Henrissat B."/>
            <person name="Grigoriev I.V."/>
            <person name="Hibbett D.S."/>
            <person name="Martin F."/>
        </authorList>
    </citation>
    <scope>NUCLEOTIDE SEQUENCE [LARGE SCALE GENOMIC DNA]</scope>
    <source>
        <strain evidence="14">F 1598</strain>
    </source>
</reference>
<feature type="compositionally biased region" description="Acidic residues" evidence="12">
    <location>
        <begin position="701"/>
        <end position="714"/>
    </location>
</feature>
<comment type="similarity">
    <text evidence="3 11">Belongs to the CND2 (condensin subunit 2) family.</text>
</comment>
<reference evidence="13 14" key="1">
    <citation type="submission" date="2014-04" db="EMBL/GenBank/DDBJ databases">
        <authorList>
            <consortium name="DOE Joint Genome Institute"/>
            <person name="Kuo A."/>
            <person name="Tarkka M."/>
            <person name="Buscot F."/>
            <person name="Kohler A."/>
            <person name="Nagy L.G."/>
            <person name="Floudas D."/>
            <person name="Copeland A."/>
            <person name="Barry K.W."/>
            <person name="Cichocki N."/>
            <person name="Veneault-Fourrey C."/>
            <person name="LaButti K."/>
            <person name="Lindquist E.A."/>
            <person name="Lipzen A."/>
            <person name="Lundell T."/>
            <person name="Morin E."/>
            <person name="Murat C."/>
            <person name="Sun H."/>
            <person name="Tunlid A."/>
            <person name="Henrissat B."/>
            <person name="Grigoriev I.V."/>
            <person name="Hibbett D.S."/>
            <person name="Martin F."/>
            <person name="Nordberg H.P."/>
            <person name="Cantor M.N."/>
            <person name="Hua S.X."/>
        </authorList>
    </citation>
    <scope>NUCLEOTIDE SEQUENCE [LARGE SCALE GENOMIC DNA]</scope>
    <source>
        <strain evidence="13 14">F 1598</strain>
    </source>
</reference>
<accession>A0A0C3FEP6</accession>
<organism evidence="13 14">
    <name type="scientific">Piloderma croceum (strain F 1598)</name>
    <dbReference type="NCBI Taxonomy" id="765440"/>
    <lineage>
        <taxon>Eukaryota</taxon>
        <taxon>Fungi</taxon>
        <taxon>Dikarya</taxon>
        <taxon>Basidiomycota</taxon>
        <taxon>Agaricomycotina</taxon>
        <taxon>Agaricomycetes</taxon>
        <taxon>Agaricomycetidae</taxon>
        <taxon>Atheliales</taxon>
        <taxon>Atheliaceae</taxon>
        <taxon>Piloderma</taxon>
    </lineage>
</organism>
<feature type="region of interest" description="Disordered" evidence="12">
    <location>
        <begin position="698"/>
        <end position="719"/>
    </location>
</feature>
<gene>
    <name evidence="13" type="ORF">PILCRDRAFT_819748</name>
</gene>
<dbReference type="GO" id="GO:0000796">
    <property type="term" value="C:condensin complex"/>
    <property type="evidence" value="ECO:0007669"/>
    <property type="project" value="InterPro"/>
</dbReference>
<dbReference type="GO" id="GO:0007076">
    <property type="term" value="P:mitotic chromosome condensation"/>
    <property type="evidence" value="ECO:0007669"/>
    <property type="project" value="InterPro"/>
</dbReference>
<dbReference type="OrthoDB" id="362021at2759"/>
<dbReference type="EMBL" id="KN832992">
    <property type="protein sequence ID" value="KIM82945.1"/>
    <property type="molecule type" value="Genomic_DNA"/>
</dbReference>
<evidence type="ECO:0000313" key="13">
    <source>
        <dbReference type="EMBL" id="KIM82945.1"/>
    </source>
</evidence>
<feature type="region of interest" description="Disordered" evidence="12">
    <location>
        <begin position="461"/>
        <end position="482"/>
    </location>
</feature>
<dbReference type="GO" id="GO:0005737">
    <property type="term" value="C:cytoplasm"/>
    <property type="evidence" value="ECO:0007669"/>
    <property type="project" value="UniProtKB-SubCell"/>
</dbReference>
<keyword evidence="7 11" id="KW-0132">Cell division</keyword>
<evidence type="ECO:0000256" key="11">
    <source>
        <dbReference type="PIRNR" id="PIRNR017126"/>
    </source>
</evidence>
<keyword evidence="5" id="KW-0158">Chromosome</keyword>
<dbReference type="Pfam" id="PF05786">
    <property type="entry name" value="Cnd2"/>
    <property type="match status" value="1"/>
</dbReference>
<dbReference type="Proteomes" id="UP000054166">
    <property type="component" value="Unassembled WGS sequence"/>
</dbReference>
<dbReference type="GO" id="GO:0051301">
    <property type="term" value="P:cell division"/>
    <property type="evidence" value="ECO:0007669"/>
    <property type="project" value="UniProtKB-KW"/>
</dbReference>
<feature type="region of interest" description="Disordered" evidence="12">
    <location>
        <begin position="509"/>
        <end position="544"/>
    </location>
</feature>
<evidence type="ECO:0000256" key="7">
    <source>
        <dbReference type="ARBA" id="ARBA00022618"/>
    </source>
</evidence>
<keyword evidence="14" id="KW-1185">Reference proteome</keyword>
<protein>
    <recommendedName>
        <fullName evidence="4 11">Condensin complex subunit 2</fullName>
    </recommendedName>
</protein>
<dbReference type="PANTHER" id="PTHR13108:SF9">
    <property type="entry name" value="CONDENSIN COMPLEX SUBUNIT 2"/>
    <property type="match status" value="1"/>
</dbReference>
<dbReference type="HOGENOM" id="CLU_010510_0_0_1"/>
<evidence type="ECO:0000313" key="14">
    <source>
        <dbReference type="Proteomes" id="UP000054166"/>
    </source>
</evidence>
<keyword evidence="9 11" id="KW-0226">DNA condensation</keyword>